<dbReference type="InterPro" id="IPR005225">
    <property type="entry name" value="Small_GTP-bd"/>
</dbReference>
<dbReference type="InterPro" id="IPR050227">
    <property type="entry name" value="Rab"/>
</dbReference>
<dbReference type="GO" id="GO:0005525">
    <property type="term" value="F:GTP binding"/>
    <property type="evidence" value="ECO:0007669"/>
    <property type="project" value="UniProtKB-KW"/>
</dbReference>
<dbReference type="InterPro" id="IPR001806">
    <property type="entry name" value="Small_GTPase"/>
</dbReference>
<proteinExistence type="evidence at transcript level"/>
<dbReference type="PRINTS" id="PR00449">
    <property type="entry name" value="RASTRNSFRMNG"/>
</dbReference>
<dbReference type="CDD" id="cd00154">
    <property type="entry name" value="Rab"/>
    <property type="match status" value="1"/>
</dbReference>
<dbReference type="GO" id="GO:0003924">
    <property type="term" value="F:GTPase activity"/>
    <property type="evidence" value="ECO:0007669"/>
    <property type="project" value="InterPro"/>
</dbReference>
<dbReference type="NCBIfam" id="TIGR00231">
    <property type="entry name" value="small_GTP"/>
    <property type="match status" value="1"/>
</dbReference>
<dbReference type="Pfam" id="PF00071">
    <property type="entry name" value="Ras"/>
    <property type="match status" value="1"/>
</dbReference>
<dbReference type="SMART" id="SM00173">
    <property type="entry name" value="RAS"/>
    <property type="match status" value="1"/>
</dbReference>
<dbReference type="PROSITE" id="PS51419">
    <property type="entry name" value="RAB"/>
    <property type="match status" value="1"/>
</dbReference>
<dbReference type="PANTHER" id="PTHR47977">
    <property type="entry name" value="RAS-RELATED PROTEIN RAB"/>
    <property type="match status" value="1"/>
</dbReference>
<sequence>MASRRDNKILESKVILLGEQRVGKSSIINRFINDQFDPDSKPTSIGGNQQAYSDKIIQVFNGGKIKINLWDTAGQEIFSSIVSVYYKSAQAAIVVFDLTDRSTINKAHKWIQEVQNNNEKNDCKIILVGNKYDKNNERQIKTEEGQEIAKQYKIKYYETSAKNSYNIKELFSDLAEELYTDNKNATKKPSRITIDNFKKQKDTKSKEDSSCSC</sequence>
<dbReference type="InterPro" id="IPR027417">
    <property type="entry name" value="P-loop_NTPase"/>
</dbReference>
<dbReference type="SMART" id="SM00174">
    <property type="entry name" value="RHO"/>
    <property type="match status" value="1"/>
</dbReference>
<dbReference type="EMBL" id="AB365959">
    <property type="protein sequence ID" value="BAJ21339.1"/>
    <property type="molecule type" value="mRNA"/>
</dbReference>
<evidence type="ECO:0000256" key="1">
    <source>
        <dbReference type="ARBA" id="ARBA00022741"/>
    </source>
</evidence>
<dbReference type="FunFam" id="3.40.50.300:FF:000808">
    <property type="entry name" value="Small GTP-binding protein, putative"/>
    <property type="match status" value="1"/>
</dbReference>
<evidence type="ECO:0000313" key="3">
    <source>
        <dbReference type="EMBL" id="BAJ21339.1"/>
    </source>
</evidence>
<accession>E1CB49</accession>
<name>E1CB49_TETTH</name>
<reference evidence="3" key="1">
    <citation type="journal article" date="2010" name="J. Eukaryot. Microbiol.">
        <title>Marked amplification and diversification of products of ras genes from rat brain, Rab GTPases, in the ciliates Tetrahymena thermophila and Paramecium tetraurelia.</title>
        <authorList>
            <person name="Saito-Nakano Y."/>
            <person name="Nakahara T."/>
            <person name="Nakano K."/>
            <person name="Nozaki T."/>
            <person name="Numata O."/>
        </authorList>
    </citation>
    <scope>NUCLEOTIDE SEQUENCE</scope>
</reference>
<evidence type="ECO:0000256" key="2">
    <source>
        <dbReference type="ARBA" id="ARBA00023134"/>
    </source>
</evidence>
<keyword evidence="2" id="KW-0342">GTP-binding</keyword>
<keyword evidence="1" id="KW-0547">Nucleotide-binding</keyword>
<dbReference type="PROSITE" id="PS51420">
    <property type="entry name" value="RHO"/>
    <property type="match status" value="1"/>
</dbReference>
<dbReference type="SMART" id="SM00176">
    <property type="entry name" value="RAN"/>
    <property type="match status" value="1"/>
</dbReference>
<dbReference type="AlphaFoldDB" id="E1CB49"/>
<dbReference type="PROSITE" id="PS51421">
    <property type="entry name" value="RAS"/>
    <property type="match status" value="1"/>
</dbReference>
<dbReference type="SUPFAM" id="SSF52540">
    <property type="entry name" value="P-loop containing nucleoside triphosphate hydrolases"/>
    <property type="match status" value="1"/>
</dbReference>
<dbReference type="Gene3D" id="3.40.50.300">
    <property type="entry name" value="P-loop containing nucleotide triphosphate hydrolases"/>
    <property type="match status" value="1"/>
</dbReference>
<organism evidence="3">
    <name type="scientific">Tetrahymena thermophila</name>
    <dbReference type="NCBI Taxonomy" id="5911"/>
    <lineage>
        <taxon>Eukaryota</taxon>
        <taxon>Sar</taxon>
        <taxon>Alveolata</taxon>
        <taxon>Ciliophora</taxon>
        <taxon>Intramacronucleata</taxon>
        <taxon>Oligohymenophorea</taxon>
        <taxon>Hymenostomatida</taxon>
        <taxon>Tetrahymenina</taxon>
        <taxon>Tetrahymenidae</taxon>
        <taxon>Tetrahymena</taxon>
    </lineage>
</organism>
<gene>
    <name evidence="3" type="primary">RABX26</name>
</gene>
<protein>
    <submittedName>
        <fullName evidence="3">Rab-family small GTPase RabX26</fullName>
    </submittedName>
</protein>
<dbReference type="SMART" id="SM00175">
    <property type="entry name" value="RAB"/>
    <property type="match status" value="1"/>
</dbReference>